<dbReference type="Proteomes" id="UP000008311">
    <property type="component" value="Unassembled WGS sequence"/>
</dbReference>
<accession>B9REH6</accession>
<feature type="region of interest" description="Disordered" evidence="1">
    <location>
        <begin position="1"/>
        <end position="41"/>
    </location>
</feature>
<evidence type="ECO:0000313" key="3">
    <source>
        <dbReference type="Proteomes" id="UP000008311"/>
    </source>
</evidence>
<proteinExistence type="predicted"/>
<dbReference type="InParanoid" id="B9REH6"/>
<dbReference type="AlphaFoldDB" id="B9REH6"/>
<protein>
    <submittedName>
        <fullName evidence="2">Uncharacterized protein</fullName>
    </submittedName>
</protein>
<feature type="compositionally biased region" description="Polar residues" evidence="1">
    <location>
        <begin position="8"/>
        <end position="17"/>
    </location>
</feature>
<organism evidence="2 3">
    <name type="scientific">Ricinus communis</name>
    <name type="common">Castor bean</name>
    <dbReference type="NCBI Taxonomy" id="3988"/>
    <lineage>
        <taxon>Eukaryota</taxon>
        <taxon>Viridiplantae</taxon>
        <taxon>Streptophyta</taxon>
        <taxon>Embryophyta</taxon>
        <taxon>Tracheophyta</taxon>
        <taxon>Spermatophyta</taxon>
        <taxon>Magnoliopsida</taxon>
        <taxon>eudicotyledons</taxon>
        <taxon>Gunneridae</taxon>
        <taxon>Pentapetalae</taxon>
        <taxon>rosids</taxon>
        <taxon>fabids</taxon>
        <taxon>Malpighiales</taxon>
        <taxon>Euphorbiaceae</taxon>
        <taxon>Acalyphoideae</taxon>
        <taxon>Acalypheae</taxon>
        <taxon>Ricinus</taxon>
    </lineage>
</organism>
<sequence length="122" mass="14237">MHLENPKKNTNNLNSSPVRIDVDEEDSPWSDGGLEEIPPPQSFERRVREVMNQIGVHLDEVDSPPSDELIIIEFPLKFKHPPNLKSYDSSSYDRMREFSMKSQGSKQEQDIEYYRRPKPAHI</sequence>
<name>B9REH6_RICCO</name>
<keyword evidence="3" id="KW-1185">Reference proteome</keyword>
<evidence type="ECO:0000313" key="2">
    <source>
        <dbReference type="EMBL" id="EEF50179.1"/>
    </source>
</evidence>
<reference evidence="3" key="1">
    <citation type="journal article" date="2010" name="Nat. Biotechnol.">
        <title>Draft genome sequence of the oilseed species Ricinus communis.</title>
        <authorList>
            <person name="Chan A.P."/>
            <person name="Crabtree J."/>
            <person name="Zhao Q."/>
            <person name="Lorenzi H."/>
            <person name="Orvis J."/>
            <person name="Puiu D."/>
            <person name="Melake-Berhan A."/>
            <person name="Jones K.M."/>
            <person name="Redman J."/>
            <person name="Chen G."/>
            <person name="Cahoon E.B."/>
            <person name="Gedil M."/>
            <person name="Stanke M."/>
            <person name="Haas B.J."/>
            <person name="Wortman J.R."/>
            <person name="Fraser-Liggett C.M."/>
            <person name="Ravel J."/>
            <person name="Rabinowicz P.D."/>
        </authorList>
    </citation>
    <scope>NUCLEOTIDE SEQUENCE [LARGE SCALE GENOMIC DNA]</scope>
    <source>
        <strain evidence="3">cv. Hale</strain>
    </source>
</reference>
<dbReference type="EMBL" id="EQ973776">
    <property type="protein sequence ID" value="EEF50179.1"/>
    <property type="molecule type" value="Genomic_DNA"/>
</dbReference>
<evidence type="ECO:0000256" key="1">
    <source>
        <dbReference type="SAM" id="MobiDB-lite"/>
    </source>
</evidence>
<gene>
    <name evidence="2" type="ORF">RCOM_1770340</name>
</gene>
<feature type="region of interest" description="Disordered" evidence="1">
    <location>
        <begin position="98"/>
        <end position="122"/>
    </location>
</feature>